<reference evidence="4" key="1">
    <citation type="journal article" date="2019" name="Int. J. Syst. Evol. Microbiol.">
        <title>The Global Catalogue of Microorganisms (GCM) 10K type strain sequencing project: providing services to taxonomists for standard genome sequencing and annotation.</title>
        <authorList>
            <consortium name="The Broad Institute Genomics Platform"/>
            <consortium name="The Broad Institute Genome Sequencing Center for Infectious Disease"/>
            <person name="Wu L."/>
            <person name="Ma J."/>
        </authorList>
    </citation>
    <scope>NUCLEOTIDE SEQUENCE [LARGE SCALE GENOMIC DNA]</scope>
    <source>
        <strain evidence="4">JCM 17906</strain>
    </source>
</reference>
<feature type="signal peptide" evidence="2">
    <location>
        <begin position="1"/>
        <end position="32"/>
    </location>
</feature>
<name>A0ABP8S3S6_9PSEU</name>
<feature type="region of interest" description="Disordered" evidence="1">
    <location>
        <begin position="185"/>
        <end position="216"/>
    </location>
</feature>
<feature type="region of interest" description="Disordered" evidence="1">
    <location>
        <begin position="241"/>
        <end position="260"/>
    </location>
</feature>
<comment type="caution">
    <text evidence="3">The sequence shown here is derived from an EMBL/GenBank/DDBJ whole genome shotgun (WGS) entry which is preliminary data.</text>
</comment>
<sequence length="260" mass="25050">MSRFTQSTALRIAAASAAGLPLTLGFAGVANAGTGHHDGGPRQTAVQGGSLLGVLGQVNPALNVGGILSKGPVTQTAYSASSANSGVQQHGGHGHRGGRQTAVQGGDVVGVLAQVNPALNVGGILTSGPVTQTAYSANHANSGIEQHDGPGSGGQESFQAGDLVGGLIQVDPAVNVGGIGNSGPVTQTAYTDGSANSGVQQSGGHGHGHDGSQRAVRGGSLLGLNLQVSPAVNIGGILSSGPVTQNATATGSSNSGLLQG</sequence>
<feature type="chain" id="PRO_5045510980" description="Small secreted domain DUF320" evidence="2">
    <location>
        <begin position="33"/>
        <end position="260"/>
    </location>
</feature>
<protein>
    <recommendedName>
        <fullName evidence="5">Small secreted domain DUF320</fullName>
    </recommendedName>
</protein>
<evidence type="ECO:0000313" key="4">
    <source>
        <dbReference type="Proteomes" id="UP001501598"/>
    </source>
</evidence>
<evidence type="ECO:0008006" key="5">
    <source>
        <dbReference type="Google" id="ProtNLM"/>
    </source>
</evidence>
<dbReference type="EMBL" id="BAABGT010000106">
    <property type="protein sequence ID" value="GAA4557969.1"/>
    <property type="molecule type" value="Genomic_DNA"/>
</dbReference>
<dbReference type="Proteomes" id="UP001501598">
    <property type="component" value="Unassembled WGS sequence"/>
</dbReference>
<keyword evidence="2" id="KW-0732">Signal</keyword>
<feature type="compositionally biased region" description="Polar residues" evidence="1">
    <location>
        <begin position="185"/>
        <end position="196"/>
    </location>
</feature>
<evidence type="ECO:0000313" key="3">
    <source>
        <dbReference type="EMBL" id="GAA4557969.1"/>
    </source>
</evidence>
<keyword evidence="4" id="KW-1185">Reference proteome</keyword>
<accession>A0ABP8S3S6</accession>
<organism evidence="3 4">
    <name type="scientific">Pseudonocardia xishanensis</name>
    <dbReference type="NCBI Taxonomy" id="630995"/>
    <lineage>
        <taxon>Bacteria</taxon>
        <taxon>Bacillati</taxon>
        <taxon>Actinomycetota</taxon>
        <taxon>Actinomycetes</taxon>
        <taxon>Pseudonocardiales</taxon>
        <taxon>Pseudonocardiaceae</taxon>
        <taxon>Pseudonocardia</taxon>
    </lineage>
</organism>
<gene>
    <name evidence="3" type="ORF">GCM10023175_63360</name>
</gene>
<feature type="region of interest" description="Disordered" evidence="1">
    <location>
        <begin position="79"/>
        <end position="102"/>
    </location>
</feature>
<dbReference type="RefSeq" id="WP_345426585.1">
    <property type="nucleotide sequence ID" value="NZ_BAABGT010000106.1"/>
</dbReference>
<evidence type="ECO:0000256" key="1">
    <source>
        <dbReference type="SAM" id="MobiDB-lite"/>
    </source>
</evidence>
<proteinExistence type="predicted"/>
<evidence type="ECO:0000256" key="2">
    <source>
        <dbReference type="SAM" id="SignalP"/>
    </source>
</evidence>